<keyword evidence="2" id="KW-1185">Reference proteome</keyword>
<sequence>MDCHSGDPLPATCGVCGCCGGPAVATSSLEVYNVNKTRCGLSRTPARQAVRALPSLPPPTQQDKPQEDIESKVKLYFTVIFLLYTKNYSTCSGSTWAGQPSFHDKFHIHSQQSKGSKIKVINGPRLSPLPLLKVIYMLEICSLPALTFLLTTDRQLLARAEHPFVPPCSAPALASALAGILDS</sequence>
<accession>A0A3L8SL33</accession>
<evidence type="ECO:0000313" key="2">
    <source>
        <dbReference type="Proteomes" id="UP000276834"/>
    </source>
</evidence>
<organism evidence="1 2">
    <name type="scientific">Chloebia gouldiae</name>
    <name type="common">Gouldian finch</name>
    <name type="synonym">Erythrura gouldiae</name>
    <dbReference type="NCBI Taxonomy" id="44316"/>
    <lineage>
        <taxon>Eukaryota</taxon>
        <taxon>Metazoa</taxon>
        <taxon>Chordata</taxon>
        <taxon>Craniata</taxon>
        <taxon>Vertebrata</taxon>
        <taxon>Euteleostomi</taxon>
        <taxon>Archelosauria</taxon>
        <taxon>Archosauria</taxon>
        <taxon>Dinosauria</taxon>
        <taxon>Saurischia</taxon>
        <taxon>Theropoda</taxon>
        <taxon>Coelurosauria</taxon>
        <taxon>Aves</taxon>
        <taxon>Neognathae</taxon>
        <taxon>Neoaves</taxon>
        <taxon>Telluraves</taxon>
        <taxon>Australaves</taxon>
        <taxon>Passeriformes</taxon>
        <taxon>Passeroidea</taxon>
        <taxon>Passeridae</taxon>
        <taxon>Chloebia</taxon>
    </lineage>
</organism>
<evidence type="ECO:0000313" key="1">
    <source>
        <dbReference type="EMBL" id="RLW03054.1"/>
    </source>
</evidence>
<protein>
    <submittedName>
        <fullName evidence="1">Uncharacterized protein</fullName>
    </submittedName>
</protein>
<name>A0A3L8SL33_CHLGU</name>
<comment type="caution">
    <text evidence="1">The sequence shown here is derived from an EMBL/GenBank/DDBJ whole genome shotgun (WGS) entry which is preliminary data.</text>
</comment>
<dbReference type="OrthoDB" id="9301048at2759"/>
<proteinExistence type="predicted"/>
<gene>
    <name evidence="1" type="ORF">DV515_00006785</name>
</gene>
<dbReference type="AlphaFoldDB" id="A0A3L8SL33"/>
<reference evidence="1 2" key="1">
    <citation type="journal article" date="2018" name="Proc. R. Soc. B">
        <title>A non-coding region near Follistatin controls head colour polymorphism in the Gouldian finch.</title>
        <authorList>
            <person name="Toomey M.B."/>
            <person name="Marques C.I."/>
            <person name="Andrade P."/>
            <person name="Araujo P.M."/>
            <person name="Sabatino S."/>
            <person name="Gazda M.A."/>
            <person name="Afonso S."/>
            <person name="Lopes R.J."/>
            <person name="Corbo J.C."/>
            <person name="Carneiro M."/>
        </authorList>
    </citation>
    <scope>NUCLEOTIDE SEQUENCE [LARGE SCALE GENOMIC DNA]</scope>
    <source>
        <strain evidence="1">Red01</strain>
        <tissue evidence="1">Muscle</tissue>
    </source>
</reference>
<dbReference type="EMBL" id="QUSF01000017">
    <property type="protein sequence ID" value="RLW03054.1"/>
    <property type="molecule type" value="Genomic_DNA"/>
</dbReference>
<dbReference type="Proteomes" id="UP000276834">
    <property type="component" value="Unassembled WGS sequence"/>
</dbReference>